<dbReference type="Pfam" id="PF02298">
    <property type="entry name" value="Cu_bind_like"/>
    <property type="match status" value="1"/>
</dbReference>
<feature type="transmembrane region" description="Helical" evidence="2">
    <location>
        <begin position="219"/>
        <end position="239"/>
    </location>
</feature>
<organism evidence="5 6">
    <name type="scientific">Musa troglodytarum</name>
    <name type="common">fe'i banana</name>
    <dbReference type="NCBI Taxonomy" id="320322"/>
    <lineage>
        <taxon>Eukaryota</taxon>
        <taxon>Viridiplantae</taxon>
        <taxon>Streptophyta</taxon>
        <taxon>Embryophyta</taxon>
        <taxon>Tracheophyta</taxon>
        <taxon>Spermatophyta</taxon>
        <taxon>Magnoliopsida</taxon>
        <taxon>Liliopsida</taxon>
        <taxon>Zingiberales</taxon>
        <taxon>Musaceae</taxon>
        <taxon>Musa</taxon>
    </lineage>
</organism>
<dbReference type="PROSITE" id="PS51485">
    <property type="entry name" value="PHYTOCYANIN"/>
    <property type="match status" value="1"/>
</dbReference>
<feature type="chain" id="PRO_5039505112" evidence="3">
    <location>
        <begin position="26"/>
        <end position="240"/>
    </location>
</feature>
<gene>
    <name evidence="5" type="ORF">MUK42_05006</name>
</gene>
<keyword evidence="2" id="KW-0812">Transmembrane</keyword>
<evidence type="ECO:0000259" key="4">
    <source>
        <dbReference type="PROSITE" id="PS51485"/>
    </source>
</evidence>
<dbReference type="PANTHER" id="PTHR33021">
    <property type="entry name" value="BLUE COPPER PROTEIN"/>
    <property type="match status" value="1"/>
</dbReference>
<dbReference type="InterPro" id="IPR003245">
    <property type="entry name" value="Phytocyanin_dom"/>
</dbReference>
<evidence type="ECO:0000256" key="2">
    <source>
        <dbReference type="SAM" id="Phobius"/>
    </source>
</evidence>
<keyword evidence="3" id="KW-0732">Signal</keyword>
<evidence type="ECO:0000313" key="5">
    <source>
        <dbReference type="EMBL" id="URE49823.1"/>
    </source>
</evidence>
<feature type="domain" description="Phytocyanin" evidence="4">
    <location>
        <begin position="26"/>
        <end position="166"/>
    </location>
</feature>
<dbReference type="OrthoDB" id="1933492at2759"/>
<dbReference type="InterPro" id="IPR039391">
    <property type="entry name" value="Phytocyanin-like"/>
</dbReference>
<keyword evidence="2" id="KW-0472">Membrane</keyword>
<reference evidence="5" key="1">
    <citation type="submission" date="2022-05" db="EMBL/GenBank/DDBJ databases">
        <title>The Musa troglodytarum L. genome provides insights into the mechanism of non-climacteric behaviour and enrichment of carotenoids.</title>
        <authorList>
            <person name="Wang J."/>
        </authorList>
    </citation>
    <scope>NUCLEOTIDE SEQUENCE</scope>
    <source>
        <tissue evidence="5">Leaf</tissue>
    </source>
</reference>
<name>A0A9E7L8I1_9LILI</name>
<feature type="region of interest" description="Disordered" evidence="1">
    <location>
        <begin position="176"/>
        <end position="212"/>
    </location>
</feature>
<dbReference type="Proteomes" id="UP001055439">
    <property type="component" value="Chromosome 9"/>
</dbReference>
<keyword evidence="6" id="KW-1185">Reference proteome</keyword>
<dbReference type="GO" id="GO:0009055">
    <property type="term" value="F:electron transfer activity"/>
    <property type="evidence" value="ECO:0007669"/>
    <property type="project" value="InterPro"/>
</dbReference>
<feature type="compositionally biased region" description="Low complexity" evidence="1">
    <location>
        <begin position="176"/>
        <end position="193"/>
    </location>
</feature>
<dbReference type="CDD" id="cd04216">
    <property type="entry name" value="Phytocyanin"/>
    <property type="match status" value="1"/>
</dbReference>
<evidence type="ECO:0000256" key="3">
    <source>
        <dbReference type="SAM" id="SignalP"/>
    </source>
</evidence>
<dbReference type="Gene3D" id="2.60.40.420">
    <property type="entry name" value="Cupredoxins - blue copper proteins"/>
    <property type="match status" value="1"/>
</dbReference>
<dbReference type="AlphaFoldDB" id="A0A9E7L8I1"/>
<dbReference type="SUPFAM" id="SSF49503">
    <property type="entry name" value="Cupredoxins"/>
    <property type="match status" value="2"/>
</dbReference>
<protein>
    <submittedName>
        <fullName evidence="5">Plastocyanin-like domain</fullName>
    </submittedName>
</protein>
<feature type="signal peptide" evidence="3">
    <location>
        <begin position="1"/>
        <end position="25"/>
    </location>
</feature>
<accession>A0A9E7L8I1</accession>
<sequence>MEKAMAMPIFVVLVSIVGGAGLSEAAVYSVGDAVGWTILGSPNYTAWAISKRFNTGDTIEIASSARFSFLKLRFFHSVYGKCLRASKQELSFRHNNVAVFKYNKNFHNVLEVSKADYKACSAASPIAAYTSGNDSITLKRRGHHFFICGVPGHCSAGQKVDVRIAKLTASSAAPSVAPAASPLPATSSGSGSNSSGGGVVSNPAAAPRPSGANTATPTALALALALLYPVFSGGLVAVIS</sequence>
<proteinExistence type="predicted"/>
<dbReference type="PANTHER" id="PTHR33021:SF339">
    <property type="entry name" value="OS07G0570600 PROTEIN"/>
    <property type="match status" value="1"/>
</dbReference>
<evidence type="ECO:0000313" key="6">
    <source>
        <dbReference type="Proteomes" id="UP001055439"/>
    </source>
</evidence>
<keyword evidence="2" id="KW-1133">Transmembrane helix</keyword>
<dbReference type="GO" id="GO:0005886">
    <property type="term" value="C:plasma membrane"/>
    <property type="evidence" value="ECO:0007669"/>
    <property type="project" value="TreeGrafter"/>
</dbReference>
<evidence type="ECO:0000256" key="1">
    <source>
        <dbReference type="SAM" id="MobiDB-lite"/>
    </source>
</evidence>
<dbReference type="InterPro" id="IPR008972">
    <property type="entry name" value="Cupredoxin"/>
</dbReference>
<dbReference type="EMBL" id="CP097511">
    <property type="protein sequence ID" value="URE49823.1"/>
    <property type="molecule type" value="Genomic_DNA"/>
</dbReference>